<dbReference type="InterPro" id="IPR021868">
    <property type="entry name" value="Alpha_2_Macroglob_MG3"/>
</dbReference>
<feature type="domain" description="Alpha-2-macroglobulin" evidence="4">
    <location>
        <begin position="1140"/>
        <end position="1229"/>
    </location>
</feature>
<dbReference type="PANTHER" id="PTHR40094:SF1">
    <property type="entry name" value="UBIQUITIN DOMAIN-CONTAINING PROTEIN"/>
    <property type="match status" value="1"/>
</dbReference>
<dbReference type="OrthoDB" id="9767116at2"/>
<comment type="similarity">
    <text evidence="1">Belongs to the protease inhibitor I39 (alpha-2-macroglobulin) family. Bacterial alpha-2-macroglobulin subfamily.</text>
</comment>
<organism evidence="5 6">
    <name type="scientific">Adhaeribacter arboris</name>
    <dbReference type="NCBI Taxonomy" id="2072846"/>
    <lineage>
        <taxon>Bacteria</taxon>
        <taxon>Pseudomonadati</taxon>
        <taxon>Bacteroidota</taxon>
        <taxon>Cytophagia</taxon>
        <taxon>Cytophagales</taxon>
        <taxon>Hymenobacteraceae</taxon>
        <taxon>Adhaeribacter</taxon>
    </lineage>
</organism>
<gene>
    <name evidence="5" type="ORF">AHMF7605_27420</name>
</gene>
<dbReference type="Pfam" id="PF17973">
    <property type="entry name" value="bMG10"/>
    <property type="match status" value="1"/>
</dbReference>
<dbReference type="GO" id="GO:0005615">
    <property type="term" value="C:extracellular space"/>
    <property type="evidence" value="ECO:0007669"/>
    <property type="project" value="InterPro"/>
</dbReference>
<comment type="caution">
    <text evidence="5">The sequence shown here is derived from an EMBL/GenBank/DDBJ whole genome shotgun (WGS) entry which is preliminary data.</text>
</comment>
<dbReference type="InterPro" id="IPR002890">
    <property type="entry name" value="MG2"/>
</dbReference>
<dbReference type="Pfam" id="PF07678">
    <property type="entry name" value="TED_complement"/>
    <property type="match status" value="1"/>
</dbReference>
<dbReference type="GO" id="GO:0004866">
    <property type="term" value="F:endopeptidase inhibitor activity"/>
    <property type="evidence" value="ECO:0007669"/>
    <property type="project" value="InterPro"/>
</dbReference>
<dbReference type="InterPro" id="IPR047565">
    <property type="entry name" value="Alpha-macroglob_thiol-ester_cl"/>
</dbReference>
<evidence type="ECO:0000313" key="5">
    <source>
        <dbReference type="EMBL" id="PSR56958.1"/>
    </source>
</evidence>
<dbReference type="PANTHER" id="PTHR40094">
    <property type="entry name" value="ALPHA-2-MACROGLOBULIN HOMOLOG"/>
    <property type="match status" value="1"/>
</dbReference>
<dbReference type="Gene3D" id="2.60.40.3710">
    <property type="match status" value="1"/>
</dbReference>
<dbReference type="SMART" id="SM01360">
    <property type="entry name" value="A2M"/>
    <property type="match status" value="1"/>
</dbReference>
<dbReference type="Pfam" id="PF07703">
    <property type="entry name" value="A2M_BRD"/>
    <property type="match status" value="1"/>
</dbReference>
<accession>A0A2T2YN83</accession>
<evidence type="ECO:0000256" key="2">
    <source>
        <dbReference type="ARBA" id="ARBA00022729"/>
    </source>
</evidence>
<dbReference type="SMART" id="SM01419">
    <property type="entry name" value="Thiol-ester_cl"/>
    <property type="match status" value="1"/>
</dbReference>
<dbReference type="Pfam" id="PF01835">
    <property type="entry name" value="MG2"/>
    <property type="match status" value="1"/>
</dbReference>
<evidence type="ECO:0008006" key="7">
    <source>
        <dbReference type="Google" id="ProtNLM"/>
    </source>
</evidence>
<dbReference type="SMART" id="SM01359">
    <property type="entry name" value="A2M_N_2"/>
    <property type="match status" value="1"/>
</dbReference>
<protein>
    <recommendedName>
        <fullName evidence="7">Alpha-2-macroglobulin family protein</fullName>
    </recommendedName>
</protein>
<dbReference type="SUPFAM" id="SSF48239">
    <property type="entry name" value="Terpenoid cyclases/Protein prenyltransferases"/>
    <property type="match status" value="1"/>
</dbReference>
<keyword evidence="6" id="KW-1185">Reference proteome</keyword>
<dbReference type="InterPro" id="IPR011625">
    <property type="entry name" value="A2M_N_BRD"/>
</dbReference>
<dbReference type="Pfam" id="PF17972">
    <property type="entry name" value="bMG5"/>
    <property type="match status" value="1"/>
</dbReference>
<dbReference type="CDD" id="cd02891">
    <property type="entry name" value="A2M_like"/>
    <property type="match status" value="1"/>
</dbReference>
<keyword evidence="2" id="KW-0732">Signal</keyword>
<evidence type="ECO:0000313" key="6">
    <source>
        <dbReference type="Proteomes" id="UP000240357"/>
    </source>
</evidence>
<dbReference type="Pfam" id="PF17962">
    <property type="entry name" value="bMG6"/>
    <property type="match status" value="1"/>
</dbReference>
<dbReference type="RefSeq" id="WP_106933129.1">
    <property type="nucleotide sequence ID" value="NZ_PYFT01000001.1"/>
</dbReference>
<reference evidence="5 6" key="1">
    <citation type="submission" date="2018-03" db="EMBL/GenBank/DDBJ databases">
        <title>Adhaeribacter sp. HMF7605 Genome sequencing and assembly.</title>
        <authorList>
            <person name="Kang H."/>
            <person name="Kang J."/>
            <person name="Cha I."/>
            <person name="Kim H."/>
            <person name="Joh K."/>
        </authorList>
    </citation>
    <scope>NUCLEOTIDE SEQUENCE [LARGE SCALE GENOMIC DNA]</scope>
    <source>
        <strain evidence="5 6">HMF7605</strain>
    </source>
</reference>
<evidence type="ECO:0000259" key="3">
    <source>
        <dbReference type="SMART" id="SM01359"/>
    </source>
</evidence>
<feature type="domain" description="Alpha-2-macroglobulin bait region" evidence="3">
    <location>
        <begin position="940"/>
        <end position="1078"/>
    </location>
</feature>
<dbReference type="EMBL" id="PYFT01000001">
    <property type="protein sequence ID" value="PSR56958.1"/>
    <property type="molecule type" value="Genomic_DNA"/>
</dbReference>
<dbReference type="PROSITE" id="PS51257">
    <property type="entry name" value="PROKAR_LIPOPROTEIN"/>
    <property type="match status" value="1"/>
</dbReference>
<dbReference type="InterPro" id="IPR041462">
    <property type="entry name" value="Bact_A2M_MG6"/>
</dbReference>
<evidence type="ECO:0000259" key="4">
    <source>
        <dbReference type="SMART" id="SM01360"/>
    </source>
</evidence>
<dbReference type="Pfam" id="PF11974">
    <property type="entry name" value="bMG3"/>
    <property type="match status" value="1"/>
</dbReference>
<dbReference type="Gene3D" id="2.60.40.1930">
    <property type="match status" value="1"/>
</dbReference>
<dbReference type="InterPro" id="IPR051802">
    <property type="entry name" value="YfhM-like"/>
</dbReference>
<dbReference type="Pfam" id="PF00207">
    <property type="entry name" value="A2M"/>
    <property type="match status" value="1"/>
</dbReference>
<name>A0A2T2YN83_9BACT</name>
<dbReference type="InterPro" id="IPR001599">
    <property type="entry name" value="Macroglobln_a2"/>
</dbReference>
<dbReference type="InterPro" id="IPR011626">
    <property type="entry name" value="Alpha-macroglobulin_TED"/>
</dbReference>
<dbReference type="Proteomes" id="UP000240357">
    <property type="component" value="Unassembled WGS sequence"/>
</dbReference>
<evidence type="ECO:0000256" key="1">
    <source>
        <dbReference type="ARBA" id="ARBA00010556"/>
    </source>
</evidence>
<dbReference type="InterPro" id="IPR041203">
    <property type="entry name" value="Bact_A2M_MG5"/>
</dbReference>
<dbReference type="InterPro" id="IPR041246">
    <property type="entry name" value="Bact_MG10"/>
</dbReference>
<dbReference type="Gene3D" id="1.50.10.20">
    <property type="match status" value="1"/>
</dbReference>
<proteinExistence type="inferred from homology"/>
<dbReference type="InterPro" id="IPR008930">
    <property type="entry name" value="Terpenoid_cyclase/PrenylTrfase"/>
</dbReference>
<sequence length="1810" mass="201541">MKFSLLLRFTQSLPVWSLIVFCFLFSCQNKSNELQLESKNFEEQIESAQNLVFTFNKELATATQLQKWDTVAYITFTPAVKGRFKWTTPNELVFSPLQPFAPSTDFQAEFTQKLVQHSPEKHSLPAGQSIRFHTPYLDLENARAFWTQNETNPAELEARLDLNFNYPVVRALLKNRIRVYNGAVELPAEIILGKTGKEVGVRLKKNSALREDALPVRVSIAPGLATAGSSYRTKTTIEKEVILPSRQNLQISEVTTGVENGEERIYVATTQPVQTENLATLIKIEPRVTFTVEEMEGGFVLKGNMPQENTYELTISKNLTGLEGTKMGQDYTHTVSFAAVRPGIGFVNARSVYLSSQGARNIALNVNKVPRIKVSIGKIYENNILRALQEGKMYDGEYDEEAEKYHESYSYPVNENNGNIIFEREYDTKNLRKQGNAFLLNLNLDDLDFDSEFKGLYVLTVTSTEQKWLRDSKIISVSDIGLIAKQGKNDVVVFVNSIREAKVLSGVEIRFISTNNQVVYKGNTDQEGAVHFANIDKQAPDFKVGLITARLGSDFTYLPYSQTQVNTSRFEVGGKRLNDIPYDAFIYGDRDLYRPGDIIHLNTVVRTPDWKTVAGLPIKLKLLLPNGKEYKSVKAKLNQQGAAESSFTLPNTAVTGSYNLEVYSGNDVLLNSRKIGVEEFIPDRLKVTATLNKPSFSTGESVVTKLTALNLFGPPAANRNYEVQLSLKKKVFKAKKFSEYLFDIVTSEAVDIQNSVRQGQTNGQGEGQESFTLADYQDIGLLDGSVYTTVFDETGRPVNRLSKFEVSTQPIFYGIRDFDEYVSTRQPLRIPLLAVNKTGQPVAAPARVQLVRFTYESVIEHSPDAAYNYKSQRKETVVSSRTLNIPVGGAPFTFTPMASGDYEIRVLRPGATNYVAQSFYAYGFGDTESTSFEVNNEGEVDITLDKPAYEVGEEAKILFKAPFAGKILVTVERDKVLSYHYLETDKKAASLTLPIQEDYLPTLYITATALRPVKDNSLPLTVARGFMPVTITKKSTQLGVTITAAETSRSQCAQQIKVNTAPNAEVTLAVVDEGILQLKDYQTPDPYHFFYQKRALEVNAYDLYPFLFPELTGKRSSFGGDGYDLEKRINPLTSKRVKLVAQWSGILKANNDGEATVKVNIPQFSGSLRVMAVAYKDNAFGSAEKMMRVADPLVISTALPRFMSPMDTILVPVTLSNTTVKSAAASSALAVTGPLRVIGATVQPATIAGNSEARILYKVVAASTIGQASVTVNVKALGELFRNRTDITVRPPASLSKISGSGSLKDAATADIKSTHDFLPASVASRLVISKSPLTQFTDDITYLLQYPYGCLEQTISTAFPLLYYADLAKALNQDRQTRTFNPNYLVQEAITKIEAMQQYDGGFTYWPGQTDTHWWTSTYATHFLLEARKAGYPVNATVLSKVLTYLQRKVKGRAMEEYRFYDVKRQVQSKFIAAHEITYSLYVLSVAGKTDWATMNYYKARPDLLAMDEKYVLASTYALSGNRESFNQLLPPAFTGPAAVRALDGSFYSAMRDRALSLNSLLEADPDNPQVGILARHLSDELRSNRWFNTQERAFALLALGKLSRRSQGNVTAKVYQDGKVIGSFTGKPLTLTNKLNQGNISVRTNGQGTLYYFWNVEGISQSGSYQEEDSFLQVRKAFYDRNGNKITGNTFRQNDLVVVRIALQTQDGRSIPNVAITDLLPAGFEIENPRLSSEREIAWAKDLSVPDHTDIRDDRINIYTTATAKPTYFYYQVRAVSPGTFQMGPVGADAMYNAEYHSYSGGGVVRVR</sequence>